<protein>
    <recommendedName>
        <fullName evidence="4">Lysoplasmalogenase</fullName>
    </recommendedName>
</protein>
<accession>A0ABV7Q2J2</accession>
<dbReference type="EMBL" id="JBHRWO010000012">
    <property type="protein sequence ID" value="MFC3493991.1"/>
    <property type="molecule type" value="Genomic_DNA"/>
</dbReference>
<feature type="transmembrane region" description="Helical" evidence="1">
    <location>
        <begin position="88"/>
        <end position="106"/>
    </location>
</feature>
<evidence type="ECO:0000313" key="3">
    <source>
        <dbReference type="Proteomes" id="UP001595712"/>
    </source>
</evidence>
<dbReference type="RefSeq" id="WP_387977349.1">
    <property type="nucleotide sequence ID" value="NZ_JBHRWO010000012.1"/>
</dbReference>
<organism evidence="2 3">
    <name type="scientific">Glycomyces rhizosphaerae</name>
    <dbReference type="NCBI Taxonomy" id="2054422"/>
    <lineage>
        <taxon>Bacteria</taxon>
        <taxon>Bacillati</taxon>
        <taxon>Actinomycetota</taxon>
        <taxon>Actinomycetes</taxon>
        <taxon>Glycomycetales</taxon>
        <taxon>Glycomycetaceae</taxon>
        <taxon>Glycomyces</taxon>
    </lineage>
</organism>
<feature type="transmembrane region" description="Helical" evidence="1">
    <location>
        <begin position="118"/>
        <end position="136"/>
    </location>
</feature>
<feature type="transmembrane region" description="Helical" evidence="1">
    <location>
        <begin position="170"/>
        <end position="190"/>
    </location>
</feature>
<name>A0ABV7Q2J2_9ACTN</name>
<evidence type="ECO:0008006" key="4">
    <source>
        <dbReference type="Google" id="ProtNLM"/>
    </source>
</evidence>
<evidence type="ECO:0000256" key="1">
    <source>
        <dbReference type="SAM" id="Phobius"/>
    </source>
</evidence>
<keyword evidence="3" id="KW-1185">Reference proteome</keyword>
<proteinExistence type="predicted"/>
<feature type="transmembrane region" description="Helical" evidence="1">
    <location>
        <begin position="42"/>
        <end position="59"/>
    </location>
</feature>
<keyword evidence="1" id="KW-1133">Transmembrane helix</keyword>
<dbReference type="Proteomes" id="UP001595712">
    <property type="component" value="Unassembled WGS sequence"/>
</dbReference>
<gene>
    <name evidence="2" type="ORF">ACFO8M_16040</name>
</gene>
<feature type="transmembrane region" description="Helical" evidence="1">
    <location>
        <begin position="20"/>
        <end position="36"/>
    </location>
</feature>
<reference evidence="3" key="1">
    <citation type="journal article" date="2019" name="Int. J. Syst. Evol. Microbiol.">
        <title>The Global Catalogue of Microorganisms (GCM) 10K type strain sequencing project: providing services to taxonomists for standard genome sequencing and annotation.</title>
        <authorList>
            <consortium name="The Broad Institute Genomics Platform"/>
            <consortium name="The Broad Institute Genome Sequencing Center for Infectious Disease"/>
            <person name="Wu L."/>
            <person name="Ma J."/>
        </authorList>
    </citation>
    <scope>NUCLEOTIDE SEQUENCE [LARGE SCALE GENOMIC DNA]</scope>
    <source>
        <strain evidence="3">CGMCC 4.7396</strain>
    </source>
</reference>
<comment type="caution">
    <text evidence="2">The sequence shown here is derived from an EMBL/GenBank/DDBJ whole genome shotgun (WGS) entry which is preliminary data.</text>
</comment>
<evidence type="ECO:0000313" key="2">
    <source>
        <dbReference type="EMBL" id="MFC3493991.1"/>
    </source>
</evidence>
<sequence>MTATSELRSANPVRAALRRWPTAFGIAFAVFAVWGMASGVELGQVVAASGFVYLGAAAVKRRGAAWPMFAMSFVAIGAADFTPWGDQFGTWALLGLAALLALYGLLRGAARPAEGLPLQAIAMALFGGIAAAVLFIGGDLGAYLVAAGLLGHAAWDVYHHRRELVVSRSLAEFCFVLDTLVAIIIVVVTLQG</sequence>
<feature type="transmembrane region" description="Helical" evidence="1">
    <location>
        <begin position="64"/>
        <end position="82"/>
    </location>
</feature>
<keyword evidence="1" id="KW-0812">Transmembrane</keyword>
<keyword evidence="1" id="KW-0472">Membrane</keyword>